<dbReference type="AlphaFoldDB" id="L8WEA5"/>
<protein>
    <submittedName>
        <fullName evidence="1">Uncharacterized protein</fullName>
    </submittedName>
</protein>
<comment type="caution">
    <text evidence="1">The sequence shown here is derived from an EMBL/GenBank/DDBJ whole genome shotgun (WGS) entry which is preliminary data.</text>
</comment>
<keyword evidence="2" id="KW-1185">Reference proteome</keyword>
<evidence type="ECO:0000313" key="1">
    <source>
        <dbReference type="EMBL" id="ELU36521.1"/>
    </source>
</evidence>
<proteinExistence type="predicted"/>
<reference evidence="1 2" key="1">
    <citation type="journal article" date="2013" name="Nat. Commun.">
        <title>The evolution and pathogenic mechanisms of the rice sheath blight pathogen.</title>
        <authorList>
            <person name="Zheng A."/>
            <person name="Lin R."/>
            <person name="Xu L."/>
            <person name="Qin P."/>
            <person name="Tang C."/>
            <person name="Ai P."/>
            <person name="Zhang D."/>
            <person name="Liu Y."/>
            <person name="Sun Z."/>
            <person name="Feng H."/>
            <person name="Wang Y."/>
            <person name="Chen Y."/>
            <person name="Liang X."/>
            <person name="Fu R."/>
            <person name="Li Q."/>
            <person name="Zhang J."/>
            <person name="Yu X."/>
            <person name="Xie Z."/>
            <person name="Ding L."/>
            <person name="Guan P."/>
            <person name="Tang J."/>
            <person name="Liang Y."/>
            <person name="Wang S."/>
            <person name="Deng Q."/>
            <person name="Li S."/>
            <person name="Zhu J."/>
            <person name="Wang L."/>
            <person name="Liu H."/>
            <person name="Li P."/>
        </authorList>
    </citation>
    <scope>NUCLEOTIDE SEQUENCE [LARGE SCALE GENOMIC DNA]</scope>
    <source>
        <strain evidence="2">AG-1 IA</strain>
    </source>
</reference>
<organism evidence="1 2">
    <name type="scientific">Thanatephorus cucumeris (strain AG1-IA)</name>
    <name type="common">Rice sheath blight fungus</name>
    <name type="synonym">Rhizoctonia solani</name>
    <dbReference type="NCBI Taxonomy" id="983506"/>
    <lineage>
        <taxon>Eukaryota</taxon>
        <taxon>Fungi</taxon>
        <taxon>Dikarya</taxon>
        <taxon>Basidiomycota</taxon>
        <taxon>Agaricomycotina</taxon>
        <taxon>Agaricomycetes</taxon>
        <taxon>Cantharellales</taxon>
        <taxon>Ceratobasidiaceae</taxon>
        <taxon>Rhizoctonia</taxon>
        <taxon>Rhizoctonia solani AG-1</taxon>
    </lineage>
</organism>
<dbReference type="HOGENOM" id="CLU_1099127_0_0_1"/>
<gene>
    <name evidence="1" type="ORF">AG1IA_09451</name>
</gene>
<name>L8WEA5_THACA</name>
<evidence type="ECO:0000313" key="2">
    <source>
        <dbReference type="Proteomes" id="UP000011668"/>
    </source>
</evidence>
<accession>L8WEA5</accession>
<sequence length="253" mass="28331">MIGASDWSYANGGAWTSTIGPYNLNDATVFIYLGRYVPTLTKNQVPPYAGTGLNLWLGSKLLKNNWNLQGTMRASYSFSSLERDDLRRAVEFELTLIAQKLLNLKDGFDLCIRGPAQLYEIVDRILVLQVFKIVSPKMPEPINNRRNWPVMKHFGCKINIVRERINPCGYFRCLPSESSPSSHCYACNELPSTSPQTCMRYFTSVMKTSTAARVGTKVVSFKLYVTPSGKVSQGSSPPTRISETALRELTIPN</sequence>
<dbReference type="Proteomes" id="UP000011668">
    <property type="component" value="Unassembled WGS sequence"/>
</dbReference>
<dbReference type="EMBL" id="AFRT01003280">
    <property type="protein sequence ID" value="ELU36521.1"/>
    <property type="molecule type" value="Genomic_DNA"/>
</dbReference>